<sequence>MKEQKSRAPLPRFDKVNLKAWQLEDLDLNKTAQHFLKAVVPDEATKAGVTLIDLANQEKNTVPGFKAFGQVAKANQDRLTEENQASYQGGYQLLVPAGVQLTKPIFVQQILGHENFASRAAIHIGAGAKVTILEKIEGPTDETNLQKKVWGSLVEELVIEREADVRLITIDELNKQTTAYLNRQILLEEGANLDWRLAGLSAHQVASSQGVLLKGHGSQAKVQVVALAREKEQLGFQSQVNHVGRHTVARIDQRGVNMEAGQLIFNGIGRINLGAKEADADQKSSIMMLSEKGRGEANPLLLIDEPDVTAGHAASVGQIDQEQLAYLMSRGLRKEQAEQLVIRGVLNHIQTGIGQDELLAFLENSIERKITYYEPTR</sequence>
<dbReference type="InterPro" id="IPR055346">
    <property type="entry name" value="Fe-S_cluster_assembly_SufBD"/>
</dbReference>
<dbReference type="InterPro" id="IPR037284">
    <property type="entry name" value="SUF_FeS_clus_asmbl_SufBD_sf"/>
</dbReference>
<organism evidence="2 3">
    <name type="scientific">Fructobacillus papyriferae</name>
    <dbReference type="NCBI Taxonomy" id="2713171"/>
    <lineage>
        <taxon>Bacteria</taxon>
        <taxon>Bacillati</taxon>
        <taxon>Bacillota</taxon>
        <taxon>Bacilli</taxon>
        <taxon>Lactobacillales</taxon>
        <taxon>Lactobacillaceae</taxon>
        <taxon>Fructobacillus</taxon>
    </lineage>
</organism>
<dbReference type="EMBL" id="JAAMFI010000001">
    <property type="protein sequence ID" value="MBS9335066.1"/>
    <property type="molecule type" value="Genomic_DNA"/>
</dbReference>
<name>A0ABS5QPQ0_9LACO</name>
<evidence type="ECO:0000313" key="3">
    <source>
        <dbReference type="Proteomes" id="UP001519418"/>
    </source>
</evidence>
<evidence type="ECO:0000313" key="2">
    <source>
        <dbReference type="EMBL" id="MBS9335066.1"/>
    </source>
</evidence>
<dbReference type="RefSeq" id="WP_213819646.1">
    <property type="nucleotide sequence ID" value="NZ_JAAMFI010000001.1"/>
</dbReference>
<feature type="domain" description="SUF system FeS cluster assembly SufBD core" evidence="1">
    <location>
        <begin position="116"/>
        <end position="344"/>
    </location>
</feature>
<accession>A0ABS5QPQ0</accession>
<evidence type="ECO:0000259" key="1">
    <source>
        <dbReference type="Pfam" id="PF01458"/>
    </source>
</evidence>
<dbReference type="InterPro" id="IPR000825">
    <property type="entry name" value="SUF_FeS_clus_asmbl_SufBD_core"/>
</dbReference>
<dbReference type="PANTHER" id="PTHR43575">
    <property type="entry name" value="PROTEIN ABCI7, CHLOROPLASTIC"/>
    <property type="match status" value="1"/>
</dbReference>
<gene>
    <name evidence="2" type="ORF">G6R27_03300</name>
</gene>
<dbReference type="Proteomes" id="UP001519418">
    <property type="component" value="Unassembled WGS sequence"/>
</dbReference>
<dbReference type="SUPFAM" id="SSF101960">
    <property type="entry name" value="Stabilizer of iron transporter SufD"/>
    <property type="match status" value="1"/>
</dbReference>
<dbReference type="PANTHER" id="PTHR43575:SF1">
    <property type="entry name" value="PROTEIN ABCI7, CHLOROPLASTIC"/>
    <property type="match status" value="1"/>
</dbReference>
<keyword evidence="3" id="KW-1185">Reference proteome</keyword>
<reference evidence="2 3" key="1">
    <citation type="submission" date="2020-02" db="EMBL/GenBank/DDBJ databases">
        <title>Fructobacillus sp. isolated from paper mulberry of Taiwan.</title>
        <authorList>
            <person name="Lin S.-T."/>
        </authorList>
    </citation>
    <scope>NUCLEOTIDE SEQUENCE [LARGE SCALE GENOMIC DNA]</scope>
    <source>
        <strain evidence="2 3">M1-10</strain>
    </source>
</reference>
<dbReference type="Pfam" id="PF01458">
    <property type="entry name" value="SUFBD_core"/>
    <property type="match status" value="1"/>
</dbReference>
<comment type="caution">
    <text evidence="2">The sequence shown here is derived from an EMBL/GenBank/DDBJ whole genome shotgun (WGS) entry which is preliminary data.</text>
</comment>
<proteinExistence type="predicted"/>
<protein>
    <submittedName>
        <fullName evidence="2">SufD family Fe-S cluster assembly protein</fullName>
    </submittedName>
</protein>